<sequence>MAWLKIEEVARKTGLTKRAIRYYEEIGLFQPSQRSDSGYRLYTDQDVQELKRVVDIKEVLGFSLQEIQQFLELGKRIEAYRREYSQATDPAVKRQDIREMREALEQQLQMVEAKMKKMVAFQQEVRNMLTQLQQIEETMEGKGEKRGFDDT</sequence>
<dbReference type="Proteomes" id="UP000677436">
    <property type="component" value="Chromosome"/>
</dbReference>
<dbReference type="GO" id="GO:0003677">
    <property type="term" value="F:DNA binding"/>
    <property type="evidence" value="ECO:0007669"/>
    <property type="project" value="UniProtKB-KW"/>
</dbReference>
<dbReference type="PANTHER" id="PTHR30204">
    <property type="entry name" value="REDOX-CYCLING DRUG-SENSING TRANSCRIPTIONAL ACTIVATOR SOXR"/>
    <property type="match status" value="1"/>
</dbReference>
<reference evidence="4" key="1">
    <citation type="journal article" date="2013" name="Int. J. Syst. Evol. Microbiol.">
        <title>Polycladomyces abyssicola gen. nov., sp. nov., a thermophilic filamentous bacterium isolated from hemipelagic sediment.</title>
        <authorList>
            <person name="Tsubouchi T."/>
            <person name="Shimane Y."/>
            <person name="Mori K."/>
            <person name="Usui K."/>
            <person name="Hiraki T."/>
            <person name="Tame A."/>
            <person name="Uematsu K."/>
            <person name="Maruyama T."/>
            <person name="Hatada Y."/>
        </authorList>
    </citation>
    <scope>NUCLEOTIDE SEQUENCE</scope>
    <source>
        <strain evidence="4">JIR-001</strain>
    </source>
</reference>
<evidence type="ECO:0000313" key="4">
    <source>
        <dbReference type="EMBL" id="BCU82885.1"/>
    </source>
</evidence>
<evidence type="ECO:0000256" key="2">
    <source>
        <dbReference type="SAM" id="Coils"/>
    </source>
</evidence>
<reference evidence="4" key="2">
    <citation type="journal article" date="2021" name="Microbiol. Resour. Announc.">
        <title>Complete Genome Sequence of Polycladomyces abyssicola JIR-001T, Isolated from Hemipelagic Sediment in Deep Seawater.</title>
        <authorList>
            <person name="Tsubouchi T."/>
            <person name="Kaneko Y."/>
        </authorList>
    </citation>
    <scope>NUCLEOTIDE SEQUENCE</scope>
    <source>
        <strain evidence="4">JIR-001</strain>
    </source>
</reference>
<dbReference type="InterPro" id="IPR009061">
    <property type="entry name" value="DNA-bd_dom_put_sf"/>
</dbReference>
<feature type="domain" description="HTH merR-type" evidence="3">
    <location>
        <begin position="1"/>
        <end position="73"/>
    </location>
</feature>
<dbReference type="InterPro" id="IPR000551">
    <property type="entry name" value="MerR-type_HTH_dom"/>
</dbReference>
<dbReference type="Gene3D" id="1.10.1660.10">
    <property type="match status" value="1"/>
</dbReference>
<feature type="coiled-coil region" evidence="2">
    <location>
        <begin position="94"/>
        <end position="138"/>
    </location>
</feature>
<evidence type="ECO:0000313" key="5">
    <source>
        <dbReference type="Proteomes" id="UP000677436"/>
    </source>
</evidence>
<dbReference type="Pfam" id="PF13411">
    <property type="entry name" value="MerR_1"/>
    <property type="match status" value="1"/>
</dbReference>
<protein>
    <submittedName>
        <fullName evidence="4">HTH-type transcriptional regulator YfmP</fullName>
    </submittedName>
</protein>
<proteinExistence type="predicted"/>
<dbReference type="RefSeq" id="WP_212773175.1">
    <property type="nucleotide sequence ID" value="NZ_AP024601.1"/>
</dbReference>
<dbReference type="SMART" id="SM00422">
    <property type="entry name" value="HTH_MERR"/>
    <property type="match status" value="1"/>
</dbReference>
<dbReference type="EMBL" id="AP024601">
    <property type="protein sequence ID" value="BCU82885.1"/>
    <property type="molecule type" value="Genomic_DNA"/>
</dbReference>
<dbReference type="SUPFAM" id="SSF46955">
    <property type="entry name" value="Putative DNA-binding domain"/>
    <property type="match status" value="1"/>
</dbReference>
<evidence type="ECO:0000256" key="1">
    <source>
        <dbReference type="ARBA" id="ARBA00023125"/>
    </source>
</evidence>
<dbReference type="InterPro" id="IPR047057">
    <property type="entry name" value="MerR_fam"/>
</dbReference>
<dbReference type="PANTHER" id="PTHR30204:SF58">
    <property type="entry name" value="HTH-TYPE TRANSCRIPTIONAL REGULATOR YFMP"/>
    <property type="match status" value="1"/>
</dbReference>
<dbReference type="AlphaFoldDB" id="A0A8D5UJE9"/>
<gene>
    <name evidence="4" type="primary">yfmP</name>
    <name evidence="4" type="ORF">JIR001_26680</name>
</gene>
<organism evidence="4 5">
    <name type="scientific">Polycladomyces abyssicola</name>
    <dbReference type="NCBI Taxonomy" id="1125966"/>
    <lineage>
        <taxon>Bacteria</taxon>
        <taxon>Bacillati</taxon>
        <taxon>Bacillota</taxon>
        <taxon>Bacilli</taxon>
        <taxon>Bacillales</taxon>
        <taxon>Thermoactinomycetaceae</taxon>
        <taxon>Polycladomyces</taxon>
    </lineage>
</organism>
<dbReference type="PROSITE" id="PS50937">
    <property type="entry name" value="HTH_MERR_2"/>
    <property type="match status" value="1"/>
</dbReference>
<accession>A0A8D5UJE9</accession>
<keyword evidence="2" id="KW-0175">Coiled coil</keyword>
<dbReference type="KEGG" id="pabs:JIR001_26680"/>
<name>A0A8D5UJE9_9BACL</name>
<evidence type="ECO:0000259" key="3">
    <source>
        <dbReference type="PROSITE" id="PS50937"/>
    </source>
</evidence>
<keyword evidence="5" id="KW-1185">Reference proteome</keyword>
<keyword evidence="1" id="KW-0238">DNA-binding</keyword>
<dbReference type="GO" id="GO:0003700">
    <property type="term" value="F:DNA-binding transcription factor activity"/>
    <property type="evidence" value="ECO:0007669"/>
    <property type="project" value="InterPro"/>
</dbReference>